<proteinExistence type="predicted"/>
<organism evidence="1">
    <name type="scientific">Arundo donax</name>
    <name type="common">Giant reed</name>
    <name type="synonym">Donax arundinaceus</name>
    <dbReference type="NCBI Taxonomy" id="35708"/>
    <lineage>
        <taxon>Eukaryota</taxon>
        <taxon>Viridiplantae</taxon>
        <taxon>Streptophyta</taxon>
        <taxon>Embryophyta</taxon>
        <taxon>Tracheophyta</taxon>
        <taxon>Spermatophyta</taxon>
        <taxon>Magnoliopsida</taxon>
        <taxon>Liliopsida</taxon>
        <taxon>Poales</taxon>
        <taxon>Poaceae</taxon>
        <taxon>PACMAD clade</taxon>
        <taxon>Arundinoideae</taxon>
        <taxon>Arundineae</taxon>
        <taxon>Arundo</taxon>
    </lineage>
</organism>
<name>A0A0A9BKZ4_ARUDO</name>
<protein>
    <submittedName>
        <fullName evidence="1">Uncharacterized protein</fullName>
    </submittedName>
</protein>
<dbReference type="EMBL" id="GBRH01237943">
    <property type="protein sequence ID" value="JAD59952.1"/>
    <property type="molecule type" value="Transcribed_RNA"/>
</dbReference>
<dbReference type="AlphaFoldDB" id="A0A0A9BKZ4"/>
<accession>A0A0A9BKZ4</accession>
<sequence length="43" mass="4901">MLKKLLLLTAHTEIFLFNDLDGMKDLKQAKLYATCSSIQESID</sequence>
<reference evidence="1" key="1">
    <citation type="submission" date="2014-09" db="EMBL/GenBank/DDBJ databases">
        <authorList>
            <person name="Magalhaes I.L.F."/>
            <person name="Oliveira U."/>
            <person name="Santos F.R."/>
            <person name="Vidigal T.H.D.A."/>
            <person name="Brescovit A.D."/>
            <person name="Santos A.J."/>
        </authorList>
    </citation>
    <scope>NUCLEOTIDE SEQUENCE</scope>
    <source>
        <tissue evidence="1">Shoot tissue taken approximately 20 cm above the soil surface</tissue>
    </source>
</reference>
<reference evidence="1" key="2">
    <citation type="journal article" date="2015" name="Data Brief">
        <title>Shoot transcriptome of the giant reed, Arundo donax.</title>
        <authorList>
            <person name="Barrero R.A."/>
            <person name="Guerrero F.D."/>
            <person name="Moolhuijzen P."/>
            <person name="Goolsby J.A."/>
            <person name="Tidwell J."/>
            <person name="Bellgard S.E."/>
            <person name="Bellgard M.I."/>
        </authorList>
    </citation>
    <scope>NUCLEOTIDE SEQUENCE</scope>
    <source>
        <tissue evidence="1">Shoot tissue taken approximately 20 cm above the soil surface</tissue>
    </source>
</reference>
<evidence type="ECO:0000313" key="1">
    <source>
        <dbReference type="EMBL" id="JAD59952.1"/>
    </source>
</evidence>